<proteinExistence type="predicted"/>
<dbReference type="FunFam" id="3.20.20.190:FF:000039">
    <property type="entry name" value="Phosphoinositide phospholipase C"/>
    <property type="match status" value="1"/>
</dbReference>
<feature type="compositionally biased region" description="Acidic residues" evidence="8">
    <location>
        <begin position="265"/>
        <end position="282"/>
    </location>
</feature>
<feature type="compositionally biased region" description="Basic and acidic residues" evidence="8">
    <location>
        <begin position="1"/>
        <end position="18"/>
    </location>
</feature>
<dbReference type="GO" id="GO:0048015">
    <property type="term" value="P:phosphatidylinositol-mediated signaling"/>
    <property type="evidence" value="ECO:0007669"/>
    <property type="project" value="TreeGrafter"/>
</dbReference>
<reference evidence="10" key="1">
    <citation type="submission" date="2022-10" db="EMBL/GenBank/DDBJ databases">
        <title>Determination and structural analysis of whole genome sequence of Sarocladium strictum F4-1.</title>
        <authorList>
            <person name="Hu L."/>
            <person name="Jiang Y."/>
        </authorList>
    </citation>
    <scope>NUCLEOTIDE SEQUENCE</scope>
    <source>
        <strain evidence="10">F4-1</strain>
    </source>
</reference>
<evidence type="ECO:0000256" key="4">
    <source>
        <dbReference type="ARBA" id="ARBA00023098"/>
    </source>
</evidence>
<dbReference type="InterPro" id="IPR001711">
    <property type="entry name" value="PLipase_C_Pinositol-sp_Y"/>
</dbReference>
<comment type="function">
    <text evidence="6">The production of the second messenger molecules diacylglycerol (DAG) and inositol 1,4,5-trisphosphate (IP3) is mediated by activated phosphatidylinositol-specific phospholipase C enzymes.</text>
</comment>
<dbReference type="CDD" id="cd08598">
    <property type="entry name" value="PI-PLC1c_yeast"/>
    <property type="match status" value="1"/>
</dbReference>
<dbReference type="InterPro" id="IPR017946">
    <property type="entry name" value="PLC-like_Pdiesterase_TIM-brl"/>
</dbReference>
<dbReference type="Proteomes" id="UP001175261">
    <property type="component" value="Unassembled WGS sequence"/>
</dbReference>
<feature type="domain" description="PI-PLC Y-box" evidence="9">
    <location>
        <begin position="306"/>
        <end position="424"/>
    </location>
</feature>
<dbReference type="PROSITE" id="PS50008">
    <property type="entry name" value="PIPLC_Y_DOMAIN"/>
    <property type="match status" value="1"/>
</dbReference>
<dbReference type="Gene3D" id="2.60.40.150">
    <property type="entry name" value="C2 domain"/>
    <property type="match status" value="1"/>
</dbReference>
<dbReference type="Pfam" id="PF00387">
    <property type="entry name" value="PI-PLC-Y"/>
    <property type="match status" value="1"/>
</dbReference>
<evidence type="ECO:0000256" key="5">
    <source>
        <dbReference type="ARBA" id="ARBA00023224"/>
    </source>
</evidence>
<dbReference type="GO" id="GO:0004435">
    <property type="term" value="F:phosphatidylinositol-4,5-bisphosphate phospholipase C activity"/>
    <property type="evidence" value="ECO:0007669"/>
    <property type="project" value="UniProtKB-EC"/>
</dbReference>
<dbReference type="CDD" id="cd00275">
    <property type="entry name" value="C2_PLC_like"/>
    <property type="match status" value="1"/>
</dbReference>
<name>A0AA39GQ76_SARSR</name>
<dbReference type="InterPro" id="IPR001192">
    <property type="entry name" value="PI-PLC_fam"/>
</dbReference>
<organism evidence="10 11">
    <name type="scientific">Sarocladium strictum</name>
    <name type="common">Black bundle disease fungus</name>
    <name type="synonym">Acremonium strictum</name>
    <dbReference type="NCBI Taxonomy" id="5046"/>
    <lineage>
        <taxon>Eukaryota</taxon>
        <taxon>Fungi</taxon>
        <taxon>Dikarya</taxon>
        <taxon>Ascomycota</taxon>
        <taxon>Pezizomycotina</taxon>
        <taxon>Sordariomycetes</taxon>
        <taxon>Hypocreomycetidae</taxon>
        <taxon>Hypocreales</taxon>
        <taxon>Sarocladiaceae</taxon>
        <taxon>Sarocladium</taxon>
    </lineage>
</organism>
<dbReference type="PROSITE" id="PS50007">
    <property type="entry name" value="PIPLC_X_DOMAIN"/>
    <property type="match status" value="1"/>
</dbReference>
<dbReference type="PANTHER" id="PTHR10336:SF169">
    <property type="entry name" value="PHOSPHOINOSITIDE PHOSPHOLIPASE C"/>
    <property type="match status" value="1"/>
</dbReference>
<feature type="region of interest" description="Disordered" evidence="8">
    <location>
        <begin position="1"/>
        <end position="25"/>
    </location>
</feature>
<dbReference type="GO" id="GO:0016042">
    <property type="term" value="P:lipid catabolic process"/>
    <property type="evidence" value="ECO:0007669"/>
    <property type="project" value="UniProtKB-KW"/>
</dbReference>
<sequence>MADVAAKFKELNPFRSRSEDDDDQGEEIDFQTIGGAGHGHKQEIHKHGLRVSQALREYLADSDILSKKDAGFGEEALTPALHQMLTASHIHVPQEYLDRSHPLPEYWISSSHNTYLLAHQLYGSSSAEAYETAIKTGSRCVEIDAWDNDENPEEPKVTHGYTLVSHVPFRAVCETIRDCLDEELAIAEQDPTYSPTAIMISLENHCSPTGQMRLVEIMREVWGDRMISKAVREAGHREQAGSGEHVTLEQLGPRIAVIVEYHFDGEEEDSDTDSDDEEDQEEEKNARKQYKEKKKTSGAAVIIPELAELGVYAQSVKPVDNSWYDPGQLTNGPHHHLINVSESGLSSHLPEHALPISVHNAEHLMRVFPKGTRISSTNLKPTQYWGIGAQICALNWQHFGASNQLNHALFAGSDGYVLKPPGLRRGGNGRVTTGQKKKLILHVAGATDIPLHEDREADSIKPYLTCTLSHPGLLDRDPPKRKTSYYKPHKIGFLHKGENPGPTNPVWDEKLEWEYDDTELSFLRMLIKSDDSWARNPMFAVAAVRLQYVTSGWTFVPMLDMRGHETKCTLLVKFEIIDA</sequence>
<keyword evidence="11" id="KW-1185">Reference proteome</keyword>
<dbReference type="PANTHER" id="PTHR10336">
    <property type="entry name" value="PHOSPHOINOSITIDE-SPECIFIC PHOSPHOLIPASE C FAMILY PROTEIN"/>
    <property type="match status" value="1"/>
</dbReference>
<keyword evidence="3 7" id="KW-0442">Lipid degradation</keyword>
<protein>
    <recommendedName>
        <fullName evidence="7">Phosphoinositide phospholipase C</fullName>
        <ecNumber evidence="7">3.1.4.11</ecNumber>
    </recommendedName>
</protein>
<dbReference type="SMART" id="SM00148">
    <property type="entry name" value="PLCXc"/>
    <property type="match status" value="1"/>
</dbReference>
<keyword evidence="4 7" id="KW-0443">Lipid metabolism</keyword>
<comment type="caution">
    <text evidence="10">The sequence shown here is derived from an EMBL/GenBank/DDBJ whole genome shotgun (WGS) entry which is preliminary data.</text>
</comment>
<evidence type="ECO:0000256" key="7">
    <source>
        <dbReference type="RuleBase" id="RU361133"/>
    </source>
</evidence>
<dbReference type="SMART" id="SM00149">
    <property type="entry name" value="PLCYc"/>
    <property type="match status" value="1"/>
</dbReference>
<evidence type="ECO:0000313" key="10">
    <source>
        <dbReference type="EMBL" id="KAK0391553.1"/>
    </source>
</evidence>
<dbReference type="SUPFAM" id="SSF51695">
    <property type="entry name" value="PLC-like phosphodiesterases"/>
    <property type="match status" value="1"/>
</dbReference>
<dbReference type="PRINTS" id="PR00390">
    <property type="entry name" value="PHPHLIPASEC"/>
</dbReference>
<dbReference type="InterPro" id="IPR035892">
    <property type="entry name" value="C2_domain_sf"/>
</dbReference>
<dbReference type="GO" id="GO:0051209">
    <property type="term" value="P:release of sequestered calcium ion into cytosol"/>
    <property type="evidence" value="ECO:0007669"/>
    <property type="project" value="TreeGrafter"/>
</dbReference>
<dbReference type="EMBL" id="JAPDFR010000001">
    <property type="protein sequence ID" value="KAK0391553.1"/>
    <property type="molecule type" value="Genomic_DNA"/>
</dbReference>
<dbReference type="AlphaFoldDB" id="A0AA39GQ76"/>
<dbReference type="SUPFAM" id="SSF49562">
    <property type="entry name" value="C2 domain (Calcium/lipid-binding domain, CaLB)"/>
    <property type="match status" value="1"/>
</dbReference>
<evidence type="ECO:0000256" key="1">
    <source>
        <dbReference type="ARBA" id="ARBA00001195"/>
    </source>
</evidence>
<dbReference type="Pfam" id="PF00388">
    <property type="entry name" value="PI-PLC-X"/>
    <property type="match status" value="1"/>
</dbReference>
<evidence type="ECO:0000256" key="3">
    <source>
        <dbReference type="ARBA" id="ARBA00022963"/>
    </source>
</evidence>
<dbReference type="InterPro" id="IPR000909">
    <property type="entry name" value="PLipase_C_PInositol-sp_X_dom"/>
</dbReference>
<evidence type="ECO:0000256" key="2">
    <source>
        <dbReference type="ARBA" id="ARBA00022801"/>
    </source>
</evidence>
<evidence type="ECO:0000259" key="9">
    <source>
        <dbReference type="PROSITE" id="PS50008"/>
    </source>
</evidence>
<comment type="catalytic activity">
    <reaction evidence="1 7">
        <text>a 1,2-diacyl-sn-glycero-3-phospho-(1D-myo-inositol-4,5-bisphosphate) + H2O = 1D-myo-inositol 1,4,5-trisphosphate + a 1,2-diacyl-sn-glycerol + H(+)</text>
        <dbReference type="Rhea" id="RHEA:33179"/>
        <dbReference type="ChEBI" id="CHEBI:15377"/>
        <dbReference type="ChEBI" id="CHEBI:15378"/>
        <dbReference type="ChEBI" id="CHEBI:17815"/>
        <dbReference type="ChEBI" id="CHEBI:58456"/>
        <dbReference type="ChEBI" id="CHEBI:203600"/>
        <dbReference type="EC" id="3.1.4.11"/>
    </reaction>
</comment>
<evidence type="ECO:0000313" key="11">
    <source>
        <dbReference type="Proteomes" id="UP001175261"/>
    </source>
</evidence>
<evidence type="ECO:0000256" key="6">
    <source>
        <dbReference type="ARBA" id="ARBA00059664"/>
    </source>
</evidence>
<gene>
    <name evidence="10" type="ORF">NLU13_1053</name>
</gene>
<feature type="region of interest" description="Disordered" evidence="8">
    <location>
        <begin position="265"/>
        <end position="294"/>
    </location>
</feature>
<keyword evidence="2 7" id="KW-0378">Hydrolase</keyword>
<keyword evidence="5" id="KW-0807">Transducer</keyword>
<dbReference type="Gene3D" id="3.20.20.190">
    <property type="entry name" value="Phosphatidylinositol (PI) phosphodiesterase"/>
    <property type="match status" value="1"/>
</dbReference>
<accession>A0AA39GQ76</accession>
<dbReference type="EC" id="3.1.4.11" evidence="7"/>
<evidence type="ECO:0000256" key="8">
    <source>
        <dbReference type="SAM" id="MobiDB-lite"/>
    </source>
</evidence>